<name>A0A2K2DR35_BRADI</name>
<organism evidence="1">
    <name type="scientific">Brachypodium distachyon</name>
    <name type="common">Purple false brome</name>
    <name type="synonym">Trachynia distachya</name>
    <dbReference type="NCBI Taxonomy" id="15368"/>
    <lineage>
        <taxon>Eukaryota</taxon>
        <taxon>Viridiplantae</taxon>
        <taxon>Streptophyta</taxon>
        <taxon>Embryophyta</taxon>
        <taxon>Tracheophyta</taxon>
        <taxon>Spermatophyta</taxon>
        <taxon>Magnoliopsida</taxon>
        <taxon>Liliopsida</taxon>
        <taxon>Poales</taxon>
        <taxon>Poaceae</taxon>
        <taxon>BOP clade</taxon>
        <taxon>Pooideae</taxon>
        <taxon>Stipodae</taxon>
        <taxon>Brachypodieae</taxon>
        <taxon>Brachypodium</taxon>
    </lineage>
</organism>
<reference evidence="1 2" key="1">
    <citation type="journal article" date="2010" name="Nature">
        <title>Genome sequencing and analysis of the model grass Brachypodium distachyon.</title>
        <authorList>
            <consortium name="International Brachypodium Initiative"/>
        </authorList>
    </citation>
    <scope>NUCLEOTIDE SEQUENCE [LARGE SCALE GENOMIC DNA]</scope>
    <source>
        <strain evidence="1 2">Bd21</strain>
    </source>
</reference>
<evidence type="ECO:0000313" key="2">
    <source>
        <dbReference type="EnsemblPlants" id="PNT76737"/>
    </source>
</evidence>
<evidence type="ECO:0000313" key="1">
    <source>
        <dbReference type="EMBL" id="PNT76737.1"/>
    </source>
</evidence>
<dbReference type="AlphaFoldDB" id="A0A2K2DR35"/>
<dbReference type="Proteomes" id="UP000008810">
    <property type="component" value="Chromosome 1"/>
</dbReference>
<dbReference type="EnsemblPlants" id="PNT76737">
    <property type="protein sequence ID" value="PNT76737"/>
    <property type="gene ID" value="BRADI_1g52551v3"/>
</dbReference>
<reference evidence="1" key="2">
    <citation type="submission" date="2017-06" db="EMBL/GenBank/DDBJ databases">
        <title>WGS assembly of Brachypodium distachyon.</title>
        <authorList>
            <consortium name="The International Brachypodium Initiative"/>
            <person name="Lucas S."/>
            <person name="Harmon-Smith M."/>
            <person name="Lail K."/>
            <person name="Tice H."/>
            <person name="Grimwood J."/>
            <person name="Bruce D."/>
            <person name="Barry K."/>
            <person name="Shu S."/>
            <person name="Lindquist E."/>
            <person name="Wang M."/>
            <person name="Pitluck S."/>
            <person name="Vogel J.P."/>
            <person name="Garvin D.F."/>
            <person name="Mockler T.C."/>
            <person name="Schmutz J."/>
            <person name="Rokhsar D."/>
            <person name="Bevan M.W."/>
        </authorList>
    </citation>
    <scope>NUCLEOTIDE SEQUENCE</scope>
    <source>
        <strain evidence="1">Bd21</strain>
    </source>
</reference>
<dbReference type="InParanoid" id="A0A2K2DR35"/>
<gene>
    <name evidence="1" type="ORF">BRADI_1g52551v3</name>
</gene>
<dbReference type="Gramene" id="PNT76737">
    <property type="protein sequence ID" value="PNT76737"/>
    <property type="gene ID" value="BRADI_1g52551v3"/>
</dbReference>
<dbReference type="EMBL" id="CM000880">
    <property type="protein sequence ID" value="PNT76737.1"/>
    <property type="molecule type" value="Genomic_DNA"/>
</dbReference>
<evidence type="ECO:0000313" key="3">
    <source>
        <dbReference type="Proteomes" id="UP000008810"/>
    </source>
</evidence>
<protein>
    <submittedName>
        <fullName evidence="1 2">Uncharacterized protein</fullName>
    </submittedName>
</protein>
<sequence>MLALVALTSRHQNEPVLPLYLPSIDTRRIIRSTTKIKLMLTRLTWDIGWLWHGYMQDGYSKCKTLCMESMDKGNSISIYPLVYESLFCNLF</sequence>
<keyword evidence="3" id="KW-1185">Reference proteome</keyword>
<proteinExistence type="predicted"/>
<accession>A0A2K2DR35</accession>
<reference evidence="2" key="3">
    <citation type="submission" date="2018-08" db="UniProtKB">
        <authorList>
            <consortium name="EnsemblPlants"/>
        </authorList>
    </citation>
    <scope>IDENTIFICATION</scope>
    <source>
        <strain evidence="2">cv. Bd21</strain>
    </source>
</reference>